<evidence type="ECO:0000313" key="2">
    <source>
        <dbReference type="EMBL" id="KAF4735305.1"/>
    </source>
</evidence>
<name>A0A7J6SRE2_PEROL</name>
<accession>A0A7J6SRE2</accession>
<dbReference type="EMBL" id="JABANM010012865">
    <property type="protein sequence ID" value="KAF4735305.1"/>
    <property type="molecule type" value="Genomic_DNA"/>
</dbReference>
<proteinExistence type="predicted"/>
<feature type="compositionally biased region" description="Pro residues" evidence="1">
    <location>
        <begin position="126"/>
        <end position="170"/>
    </location>
</feature>
<sequence length="219" mass="22910">MPSPFLPLKSKSPSAPTEEPPTEVVSRPAEAAPSPKQVSPSRPAGVQSPRVAKKKAADKVPVFEGLRTKLPPESPTPTATGVVDRPAKATVTTEVREPQPQKSSAGGLSIFTPAAPTSPVAEPEAPKPVVPSFPPPTPTPSPPRAPTPAAPAELPPPPAAAPPPRSPPAPVMVSPPQSIIRDECEVFSDDELEGWGHRPRRKRRIEEPLVQVASSSSTE</sequence>
<comment type="caution">
    <text evidence="2">The sequence shown here is derived from an EMBL/GenBank/DDBJ whole genome shotgun (WGS) entry which is preliminary data.</text>
</comment>
<reference evidence="2 3" key="1">
    <citation type="submission" date="2020-04" db="EMBL/GenBank/DDBJ databases">
        <title>Perkinsus olseni comparative genomics.</title>
        <authorList>
            <person name="Bogema D.R."/>
        </authorList>
    </citation>
    <scope>NUCLEOTIDE SEQUENCE [LARGE SCALE GENOMIC DNA]</scope>
    <source>
        <strain evidence="2">ATCC PRA-205</strain>
    </source>
</reference>
<protein>
    <submittedName>
        <fullName evidence="2">Uncharacterized protein</fullName>
    </submittedName>
</protein>
<gene>
    <name evidence="2" type="ORF">FOZ62_009216</name>
</gene>
<feature type="region of interest" description="Disordered" evidence="1">
    <location>
        <begin position="1"/>
        <end position="219"/>
    </location>
</feature>
<evidence type="ECO:0000313" key="3">
    <source>
        <dbReference type="Proteomes" id="UP000574390"/>
    </source>
</evidence>
<dbReference type="AlphaFoldDB" id="A0A7J6SRE2"/>
<dbReference type="Proteomes" id="UP000574390">
    <property type="component" value="Unassembled WGS sequence"/>
</dbReference>
<feature type="compositionally biased region" description="Low complexity" evidence="1">
    <location>
        <begin position="1"/>
        <end position="26"/>
    </location>
</feature>
<feature type="non-terminal residue" evidence="2">
    <location>
        <position position="219"/>
    </location>
</feature>
<evidence type="ECO:0000256" key="1">
    <source>
        <dbReference type="SAM" id="MobiDB-lite"/>
    </source>
</evidence>
<organism evidence="2 3">
    <name type="scientific">Perkinsus olseni</name>
    <name type="common">Perkinsus atlanticus</name>
    <dbReference type="NCBI Taxonomy" id="32597"/>
    <lineage>
        <taxon>Eukaryota</taxon>
        <taxon>Sar</taxon>
        <taxon>Alveolata</taxon>
        <taxon>Perkinsozoa</taxon>
        <taxon>Perkinsea</taxon>
        <taxon>Perkinsida</taxon>
        <taxon>Perkinsidae</taxon>
        <taxon>Perkinsus</taxon>
    </lineage>
</organism>